<dbReference type="Proteomes" id="UP000001805">
    <property type="component" value="Chromosome 6, Linkage Group II"/>
</dbReference>
<accession>V5IPB5</accession>
<proteinExistence type="predicted"/>
<evidence type="ECO:0000256" key="1">
    <source>
        <dbReference type="SAM" id="MobiDB-lite"/>
    </source>
</evidence>
<sequence>MPKWEEIRDDLFRAFINASGPITPEMQVSIEESMKPYGMKWNAIRSTHTAGLDPTLSVCAISSLSFWSRSSLPPSPQQPTRSIVAGLAIPSSHLNTSNTSNSVTMSSQRSAQRNLTRWDQKTHEDIMLAMFEHFRPTAADMKEIVELLHVQKGHTFTDGALFTTTNPQSFTLCFRFAKNQASLSLKMEEEDHEAQFYVAKASKPTNWDHDAHLTLLQAVMIEALPSKPQWDRILQRVARKGYTYTQTAVL</sequence>
<dbReference type="STRING" id="367110.V5IPB5"/>
<dbReference type="AlphaFoldDB" id="V5IPB5"/>
<organism evidence="2 3">
    <name type="scientific">Neurospora crassa (strain ATCC 24698 / 74-OR23-1A / CBS 708.71 / DSM 1257 / FGSC 987)</name>
    <dbReference type="NCBI Taxonomy" id="367110"/>
    <lineage>
        <taxon>Eukaryota</taxon>
        <taxon>Fungi</taxon>
        <taxon>Dikarya</taxon>
        <taxon>Ascomycota</taxon>
        <taxon>Pezizomycotina</taxon>
        <taxon>Sordariomycetes</taxon>
        <taxon>Sordariomycetidae</taxon>
        <taxon>Sordariales</taxon>
        <taxon>Sordariaceae</taxon>
        <taxon>Neurospora</taxon>
    </lineage>
</organism>
<dbReference type="SMR" id="V5IPB5"/>
<evidence type="ECO:0000313" key="2">
    <source>
        <dbReference type="EMBL" id="ESA43560.1"/>
    </source>
</evidence>
<gene>
    <name evidence="2" type="ORF">NCU16539</name>
</gene>
<keyword evidence="3" id="KW-1185">Reference proteome</keyword>
<protein>
    <submittedName>
        <fullName evidence="2">Uncharacterized protein</fullName>
    </submittedName>
</protein>
<feature type="region of interest" description="Disordered" evidence="1">
    <location>
        <begin position="94"/>
        <end position="113"/>
    </location>
</feature>
<reference evidence="2 3" key="1">
    <citation type="journal article" date="2003" name="Nature">
        <title>The genome sequence of the filamentous fungus Neurospora crassa.</title>
        <authorList>
            <person name="Galagan J.E."/>
            <person name="Calvo S.E."/>
            <person name="Borkovich K.A."/>
            <person name="Selker E.U."/>
            <person name="Read N.D."/>
            <person name="Jaffe D."/>
            <person name="FitzHugh W."/>
            <person name="Ma L.J."/>
            <person name="Smirnov S."/>
            <person name="Purcell S."/>
            <person name="Rehman B."/>
            <person name="Elkins T."/>
            <person name="Engels R."/>
            <person name="Wang S."/>
            <person name="Nielsen C.B."/>
            <person name="Butler J."/>
            <person name="Endrizzi M."/>
            <person name="Qui D."/>
            <person name="Ianakiev P."/>
            <person name="Bell-Pedersen D."/>
            <person name="Nelson M.A."/>
            <person name="Werner-Washburne M."/>
            <person name="Selitrennikoff C.P."/>
            <person name="Kinsey J.A."/>
            <person name="Braun E.L."/>
            <person name="Zelter A."/>
            <person name="Schulte U."/>
            <person name="Kothe G.O."/>
            <person name="Jedd G."/>
            <person name="Mewes W."/>
            <person name="Staben C."/>
            <person name="Marcotte E."/>
            <person name="Greenberg D."/>
            <person name="Roy A."/>
            <person name="Foley K."/>
            <person name="Naylor J."/>
            <person name="Stange-Thomann N."/>
            <person name="Barrett R."/>
            <person name="Gnerre S."/>
            <person name="Kamal M."/>
            <person name="Kamvysselis M."/>
            <person name="Mauceli E."/>
            <person name="Bielke C."/>
            <person name="Rudd S."/>
            <person name="Frishman D."/>
            <person name="Krystofova S."/>
            <person name="Rasmussen C."/>
            <person name="Metzenberg R.L."/>
            <person name="Perkins D.D."/>
            <person name="Kroken S."/>
            <person name="Cogoni C."/>
            <person name="Macino G."/>
            <person name="Catcheside D."/>
            <person name="Li W."/>
            <person name="Pratt R.J."/>
            <person name="Osmani S.A."/>
            <person name="DeSouza C.P."/>
            <person name="Glass L."/>
            <person name="Orbach M.J."/>
            <person name="Berglund J.A."/>
            <person name="Voelker R."/>
            <person name="Yarden O."/>
            <person name="Plamann M."/>
            <person name="Seiler S."/>
            <person name="Dunlap J."/>
            <person name="Radford A."/>
            <person name="Aramayo R."/>
            <person name="Natvig D.O."/>
            <person name="Alex L.A."/>
            <person name="Mannhaupt G."/>
            <person name="Ebbole D.J."/>
            <person name="Freitag M."/>
            <person name="Paulsen I."/>
            <person name="Sachs M.S."/>
            <person name="Lander E.S."/>
            <person name="Nusbaum C."/>
            <person name="Birren B."/>
        </authorList>
    </citation>
    <scope>NUCLEOTIDE SEQUENCE [LARGE SCALE GENOMIC DNA]</scope>
    <source>
        <strain evidence="3">ATCC 24698 / 74-OR23-1A / CBS 708.71 / DSM 1257 / FGSC 987</strain>
    </source>
</reference>
<feature type="compositionally biased region" description="Low complexity" evidence="1">
    <location>
        <begin position="94"/>
        <end position="107"/>
    </location>
</feature>
<dbReference type="RefSeq" id="XP_011393680.1">
    <property type="nucleotide sequence ID" value="XM_011395378.1"/>
</dbReference>
<dbReference type="KEGG" id="ncr:NCU16539"/>
<dbReference type="VEuPathDB" id="FungiDB:NCU16539"/>
<dbReference type="EMBL" id="CM002237">
    <property type="protein sequence ID" value="ESA43560.1"/>
    <property type="molecule type" value="Genomic_DNA"/>
</dbReference>
<evidence type="ECO:0000313" key="3">
    <source>
        <dbReference type="Proteomes" id="UP000001805"/>
    </source>
</evidence>
<name>V5IPB5_NEUCR</name>
<dbReference type="OrthoDB" id="4525115at2759"/>
<dbReference type="PaxDb" id="5141-EFNCRP00000006562"/>
<dbReference type="GeneID" id="23569518"/>
<dbReference type="InParanoid" id="V5IPB5"/>